<organism evidence="2 3">
    <name type="scientific">Pichia kluyveri</name>
    <name type="common">Yeast</name>
    <dbReference type="NCBI Taxonomy" id="36015"/>
    <lineage>
        <taxon>Eukaryota</taxon>
        <taxon>Fungi</taxon>
        <taxon>Dikarya</taxon>
        <taxon>Ascomycota</taxon>
        <taxon>Saccharomycotina</taxon>
        <taxon>Pichiomycetes</taxon>
        <taxon>Pichiales</taxon>
        <taxon>Pichiaceae</taxon>
        <taxon>Pichia</taxon>
    </lineage>
</organism>
<accession>A0AAV5R8D6</accession>
<feature type="region of interest" description="Disordered" evidence="1">
    <location>
        <begin position="545"/>
        <end position="589"/>
    </location>
</feature>
<feature type="compositionally biased region" description="Basic residues" evidence="1">
    <location>
        <begin position="354"/>
        <end position="363"/>
    </location>
</feature>
<feature type="compositionally biased region" description="Basic and acidic residues" evidence="1">
    <location>
        <begin position="606"/>
        <end position="617"/>
    </location>
</feature>
<feature type="compositionally biased region" description="Basic and acidic residues" evidence="1">
    <location>
        <begin position="20"/>
        <end position="87"/>
    </location>
</feature>
<feature type="compositionally biased region" description="Basic and acidic residues" evidence="1">
    <location>
        <begin position="556"/>
        <end position="589"/>
    </location>
</feature>
<proteinExistence type="predicted"/>
<feature type="compositionally biased region" description="Polar residues" evidence="1">
    <location>
        <begin position="1"/>
        <end position="19"/>
    </location>
</feature>
<keyword evidence="3" id="KW-1185">Reference proteome</keyword>
<feature type="region of interest" description="Disordered" evidence="1">
    <location>
        <begin position="352"/>
        <end position="379"/>
    </location>
</feature>
<gene>
    <name evidence="2" type="ORF">DAPK24_039620</name>
</gene>
<reference evidence="2 3" key="1">
    <citation type="journal article" date="2023" name="Elife">
        <title>Identification of key yeast species and microbe-microbe interactions impacting larval growth of Drosophila in the wild.</title>
        <authorList>
            <person name="Mure A."/>
            <person name="Sugiura Y."/>
            <person name="Maeda R."/>
            <person name="Honda K."/>
            <person name="Sakurai N."/>
            <person name="Takahashi Y."/>
            <person name="Watada M."/>
            <person name="Katoh T."/>
            <person name="Gotoh A."/>
            <person name="Gotoh Y."/>
            <person name="Taniguchi I."/>
            <person name="Nakamura K."/>
            <person name="Hayashi T."/>
            <person name="Katayama T."/>
            <person name="Uemura T."/>
            <person name="Hattori Y."/>
        </authorList>
    </citation>
    <scope>NUCLEOTIDE SEQUENCE [LARGE SCALE GENOMIC DNA]</scope>
    <source>
        <strain evidence="2 3">PK-24</strain>
    </source>
</reference>
<feature type="region of interest" description="Disordered" evidence="1">
    <location>
        <begin position="1"/>
        <end position="138"/>
    </location>
</feature>
<evidence type="ECO:0000313" key="2">
    <source>
        <dbReference type="EMBL" id="GMM47387.1"/>
    </source>
</evidence>
<sequence>MSSIQEMTRSFTTRLTNKLKSVEERKKSQTNEKENIPIKDKRAEEEARKARLAKGVEEIRRKTEQEAKLAAQKKKEEEEKKKKESTKSKGLSFAERLERKLKLEEEQEKAKQGTSTTATVKTVEEPKPAVSNTGKQYFNEIIEVEDDDGYFDDEDDDEDEGEEVDIDIEKRFKTQYALKYIKKFGQPSDKTIDLNNEDELLEHYENFTKKKISKDVKEENDEILSGKFGTVSFLKNESIIWETEQDIKIDMALDMDEACMKLDKIMENKKATMESEKSFTRELEASISETEQEKNKRLARYAKEDELDNQKLAKERSEQLEKIKKYVFEKNKHRFDELEKLIEIHREQAIERKKERKKQKALKKQQELERQKALEKQKEFEEQIKELERQRELEKQKEIERQKELERQRELEKQKALQKQREIENKIKELEKQKALAEQKALGKEKTPQKEKTPEKEKTSEKETTPDKRTQAKNKTVASIEKRMDIISDRIIKKYDGKKTGDEIDAIIFSKLNELNARDNEIKMQIIGGTHEGIVRLKKIQKQQDDIRKDRRKYMRSLEDHSGESAEAKKIREEKERLADEKEDEEFKSKAFEEQMALGESILEQHQSKIEFTDDDY</sequence>
<feature type="compositionally biased region" description="Basic and acidic residues" evidence="1">
    <location>
        <begin position="364"/>
        <end position="379"/>
    </location>
</feature>
<feature type="region of interest" description="Disordered" evidence="1">
    <location>
        <begin position="598"/>
        <end position="617"/>
    </location>
</feature>
<feature type="compositionally biased region" description="Basic and acidic residues" evidence="1">
    <location>
        <begin position="391"/>
        <end position="470"/>
    </location>
</feature>
<comment type="caution">
    <text evidence="2">The sequence shown here is derived from an EMBL/GenBank/DDBJ whole genome shotgun (WGS) entry which is preliminary data.</text>
</comment>
<protein>
    <submittedName>
        <fullName evidence="2">Uncharacterized protein</fullName>
    </submittedName>
</protein>
<dbReference type="AlphaFoldDB" id="A0AAV5R8D6"/>
<evidence type="ECO:0000256" key="1">
    <source>
        <dbReference type="SAM" id="MobiDB-lite"/>
    </source>
</evidence>
<dbReference type="Proteomes" id="UP001378960">
    <property type="component" value="Unassembled WGS sequence"/>
</dbReference>
<feature type="compositionally biased region" description="Basic and acidic residues" evidence="1">
    <location>
        <begin position="95"/>
        <end position="111"/>
    </location>
</feature>
<name>A0AAV5R8D6_PICKL</name>
<feature type="region of interest" description="Disordered" evidence="1">
    <location>
        <begin position="391"/>
        <end position="477"/>
    </location>
</feature>
<dbReference type="EMBL" id="BTGB01000005">
    <property type="protein sequence ID" value="GMM47387.1"/>
    <property type="molecule type" value="Genomic_DNA"/>
</dbReference>
<evidence type="ECO:0000313" key="3">
    <source>
        <dbReference type="Proteomes" id="UP001378960"/>
    </source>
</evidence>